<evidence type="ECO:0000313" key="4">
    <source>
        <dbReference type="Proteomes" id="UP000504607"/>
    </source>
</evidence>
<dbReference type="Gene3D" id="3.30.70.330">
    <property type="match status" value="1"/>
</dbReference>
<dbReference type="Proteomes" id="UP000504607">
    <property type="component" value="Unplaced"/>
</dbReference>
<name>A0A6I9QFM5_ELAGV</name>
<dbReference type="RefSeq" id="XP_010908616.2">
    <property type="nucleotide sequence ID" value="XM_010910314.3"/>
</dbReference>
<dbReference type="InterPro" id="IPR012677">
    <property type="entry name" value="Nucleotide-bd_a/b_plait_sf"/>
</dbReference>
<dbReference type="GO" id="GO:0016554">
    <property type="term" value="P:cytidine to uridine editing"/>
    <property type="evidence" value="ECO:0007669"/>
    <property type="project" value="TreeGrafter"/>
</dbReference>
<dbReference type="GeneID" id="105034957"/>
<dbReference type="AlphaFoldDB" id="A0A6I9QFM5"/>
<dbReference type="PANTHER" id="PTHR48029">
    <property type="entry name" value="NUCLEOLAR PROTEIN 8"/>
    <property type="match status" value="1"/>
</dbReference>
<evidence type="ECO:0000259" key="3">
    <source>
        <dbReference type="PROSITE" id="PS50102"/>
    </source>
</evidence>
<dbReference type="GO" id="GO:0009507">
    <property type="term" value="C:chloroplast"/>
    <property type="evidence" value="ECO:0007669"/>
    <property type="project" value="TreeGrafter"/>
</dbReference>
<dbReference type="Pfam" id="PF00076">
    <property type="entry name" value="RRM_1"/>
    <property type="match status" value="1"/>
</dbReference>
<reference evidence="5" key="1">
    <citation type="submission" date="2025-08" db="UniProtKB">
        <authorList>
            <consortium name="RefSeq"/>
        </authorList>
    </citation>
    <scope>IDENTIFICATION</scope>
</reference>
<evidence type="ECO:0000256" key="1">
    <source>
        <dbReference type="ARBA" id="ARBA00022884"/>
    </source>
</evidence>
<dbReference type="PANTHER" id="PTHR48029:SF1">
    <property type="entry name" value="NUCLEOLAR PROTEIN 8"/>
    <property type="match status" value="1"/>
</dbReference>
<organism evidence="4 5">
    <name type="scientific">Elaeis guineensis var. tenera</name>
    <name type="common">Oil palm</name>
    <dbReference type="NCBI Taxonomy" id="51953"/>
    <lineage>
        <taxon>Eukaryota</taxon>
        <taxon>Viridiplantae</taxon>
        <taxon>Streptophyta</taxon>
        <taxon>Embryophyta</taxon>
        <taxon>Tracheophyta</taxon>
        <taxon>Spermatophyta</taxon>
        <taxon>Magnoliopsida</taxon>
        <taxon>Liliopsida</taxon>
        <taxon>Arecaceae</taxon>
        <taxon>Arecoideae</taxon>
        <taxon>Cocoseae</taxon>
        <taxon>Elaeidinae</taxon>
        <taxon>Elaeis</taxon>
    </lineage>
</organism>
<accession>A0A6I9QFM5</accession>
<dbReference type="SUPFAM" id="SSF54928">
    <property type="entry name" value="RNA-binding domain, RBD"/>
    <property type="match status" value="1"/>
</dbReference>
<dbReference type="InterPro" id="IPR035979">
    <property type="entry name" value="RBD_domain_sf"/>
</dbReference>
<dbReference type="PROSITE" id="PS50102">
    <property type="entry name" value="RRM"/>
    <property type="match status" value="1"/>
</dbReference>
<protein>
    <submittedName>
        <fullName evidence="5">Organelle RRM domain-containing protein 6, chloroplastic isoform X1</fullName>
    </submittedName>
</protein>
<evidence type="ECO:0000313" key="5">
    <source>
        <dbReference type="RefSeq" id="XP_010908616.2"/>
    </source>
</evidence>
<dbReference type="PROSITE" id="PS51257">
    <property type="entry name" value="PROKAR_LIPOPROTEIN"/>
    <property type="match status" value="1"/>
</dbReference>
<dbReference type="GO" id="GO:1900871">
    <property type="term" value="P:chloroplast mRNA modification"/>
    <property type="evidence" value="ECO:0007669"/>
    <property type="project" value="TreeGrafter"/>
</dbReference>
<evidence type="ECO:0000256" key="2">
    <source>
        <dbReference type="PROSITE-ProRule" id="PRU00176"/>
    </source>
</evidence>
<dbReference type="OrthoDB" id="439808at2759"/>
<dbReference type="SMART" id="SM00360">
    <property type="entry name" value="RRM"/>
    <property type="match status" value="1"/>
</dbReference>
<gene>
    <name evidence="5" type="primary">LOC105034957</name>
</gene>
<dbReference type="InterPro" id="IPR000504">
    <property type="entry name" value="RRM_dom"/>
</dbReference>
<sequence>MTKEYKHAGYLSGAIFTSAPALTSCSGNPKTQLTEEASHPLSHLYREMATMVLSVRPSVGSLASSSCLQRRGTVETSSSFLFRFPSLQSPPLSISWSQSAANFRRGSGFLVACLPPAPKSASRASTRLYVSGLSFRTTKESLRNAFQNFGQLIEVTLVMDRIANRPRGFAFLRYATEEESRKAIEGMHGKFLDGRVIFVEFAKQRSELGQGSKPRHSQLFPIMMFYHSKIGLQDRFGLLILH</sequence>
<feature type="domain" description="RRM" evidence="3">
    <location>
        <begin position="126"/>
        <end position="204"/>
    </location>
</feature>
<keyword evidence="4" id="KW-1185">Reference proteome</keyword>
<dbReference type="InParanoid" id="A0A6I9QFM5"/>
<dbReference type="KEGG" id="egu:105034957"/>
<dbReference type="GO" id="GO:0003723">
    <property type="term" value="F:RNA binding"/>
    <property type="evidence" value="ECO:0007669"/>
    <property type="project" value="UniProtKB-UniRule"/>
</dbReference>
<proteinExistence type="predicted"/>
<keyword evidence="1 2" id="KW-0694">RNA-binding</keyword>